<name>A0AA96WJD4_9CYAN</name>
<dbReference type="SUPFAM" id="SSF52540">
    <property type="entry name" value="P-loop containing nucleoside triphosphate hydrolases"/>
    <property type="match status" value="1"/>
</dbReference>
<sequence>MADWQGGTLAVSAVPGSGKSTGMAIAAAILLAKRHLARNRENLGGWGEIGSAGSGDPSFVIRSPLADLDDSVREMAAELTAAMNSHLLLVTFTRSAVANLRTKIRQYLRDLGVPPQGFMVYTLHGLALNIATRHPQLSGLDWERLALISPNQSNRLIRASVEYWIQAHPRTYQHLLEGRQFDGEETERLRRQSVLRTEVLPELAYTVIHEAKSSGLRPADVWDLANHTKRATSDAPDYHVLAIAAGLYERYQMLLQQRGLIDYDDMILAALHVLEDAEVRQFWQSQIFAVFEDEAQDSSPLQTRLLEILAADPANPAQMNLVRVGDPNQAINSTFTPADPIFFADFCATCEQSGNLAEMEQAGRSSPMIIAAANFLLDWVNQQAVAPLPFRPQHIHPVSFNDPQPDANPDPEGAGLEIRFPPDVYQTVNLIAKRTAELLTREPEARAAILVRENRQGRFITELLRHPDQHGIEVNLKELGIDLYDVGEHDRQSHVPSEILTLLHFLDRPHSPDYLKATLQLLVDRQLIPSQDLNVLVSLPEQFLYPSPLDPPLPEAALPARRYCTALLRARIELPHYQLIPFIALTLQYEQAELATADKLAHRIALQTAGNPSMAATLDALSEIVHSERFEPVETDDPDSRYVRPGQLTIITMHKAKGLDWDFVFIPFLHEHLIPGELRVLPQARFLGDFSLAEVARVQIRACIHQEESIPDTQAAWLRAASLKTAEEYRLLYVAMTRARRLLWMSAAHKAPFSWSKPELLDNRLPCPVLPALCKQFPQALPQRQPKH</sequence>
<protein>
    <recommendedName>
        <fullName evidence="7">DNA 3'-5' helicase</fullName>
        <ecNumber evidence="7">5.6.2.4</ecNumber>
    </recommendedName>
</protein>
<organism evidence="12">
    <name type="scientific">Leptolyngbya sp. NK1-12</name>
    <dbReference type="NCBI Taxonomy" id="2547451"/>
    <lineage>
        <taxon>Bacteria</taxon>
        <taxon>Bacillati</taxon>
        <taxon>Cyanobacteriota</taxon>
        <taxon>Cyanophyceae</taxon>
        <taxon>Leptolyngbyales</taxon>
        <taxon>Leptolyngbyaceae</taxon>
        <taxon>Leptolyngbya group</taxon>
        <taxon>Leptolyngbya</taxon>
    </lineage>
</organism>
<dbReference type="PROSITE" id="PS51217">
    <property type="entry name" value="UVRD_HELICASE_CTER"/>
    <property type="match status" value="1"/>
</dbReference>
<evidence type="ECO:0000313" key="12">
    <source>
        <dbReference type="EMBL" id="WNZ26473.1"/>
    </source>
</evidence>
<evidence type="ECO:0000256" key="8">
    <source>
        <dbReference type="ARBA" id="ARBA00048988"/>
    </source>
</evidence>
<dbReference type="PANTHER" id="PTHR11070">
    <property type="entry name" value="UVRD / RECB / PCRA DNA HELICASE FAMILY MEMBER"/>
    <property type="match status" value="1"/>
</dbReference>
<dbReference type="Gene3D" id="3.40.50.300">
    <property type="entry name" value="P-loop containing nucleotide triphosphate hydrolases"/>
    <property type="match status" value="2"/>
</dbReference>
<dbReference type="Pfam" id="PF13361">
    <property type="entry name" value="UvrD_C"/>
    <property type="match status" value="1"/>
</dbReference>
<keyword evidence="1 9" id="KW-0547">Nucleotide-binding</keyword>
<dbReference type="PANTHER" id="PTHR11070:SF2">
    <property type="entry name" value="ATP-DEPENDENT DNA HELICASE SRS2"/>
    <property type="match status" value="1"/>
</dbReference>
<evidence type="ECO:0000259" key="10">
    <source>
        <dbReference type="PROSITE" id="PS51198"/>
    </source>
</evidence>
<dbReference type="InterPro" id="IPR000212">
    <property type="entry name" value="DNA_helicase_UvrD/REP"/>
</dbReference>
<dbReference type="InterPro" id="IPR014017">
    <property type="entry name" value="DNA_helicase_UvrD-like_C"/>
</dbReference>
<keyword evidence="4 9" id="KW-0067">ATP-binding</keyword>
<evidence type="ECO:0000256" key="5">
    <source>
        <dbReference type="ARBA" id="ARBA00023235"/>
    </source>
</evidence>
<evidence type="ECO:0000259" key="11">
    <source>
        <dbReference type="PROSITE" id="PS51217"/>
    </source>
</evidence>
<dbReference type="GO" id="GO:0005524">
    <property type="term" value="F:ATP binding"/>
    <property type="evidence" value="ECO:0007669"/>
    <property type="project" value="UniProtKB-UniRule"/>
</dbReference>
<accession>A0AA96WJD4</accession>
<evidence type="ECO:0000256" key="9">
    <source>
        <dbReference type="PROSITE-ProRule" id="PRU00560"/>
    </source>
</evidence>
<evidence type="ECO:0000256" key="3">
    <source>
        <dbReference type="ARBA" id="ARBA00022806"/>
    </source>
</evidence>
<dbReference type="InterPro" id="IPR014016">
    <property type="entry name" value="UvrD-like_ATP-bd"/>
</dbReference>
<feature type="domain" description="UvrD-like helicase ATP-binding" evidence="10">
    <location>
        <begin position="1"/>
        <end position="366"/>
    </location>
</feature>
<dbReference type="PROSITE" id="PS51198">
    <property type="entry name" value="UVRD_HELICASE_ATP_BIND"/>
    <property type="match status" value="1"/>
</dbReference>
<evidence type="ECO:0000256" key="6">
    <source>
        <dbReference type="ARBA" id="ARBA00034617"/>
    </source>
</evidence>
<reference evidence="12" key="1">
    <citation type="submission" date="2020-05" db="EMBL/GenBank/DDBJ databases">
        <authorList>
            <person name="Zhu T."/>
            <person name="Keshari N."/>
            <person name="Lu X."/>
        </authorList>
    </citation>
    <scope>NUCLEOTIDE SEQUENCE</scope>
    <source>
        <strain evidence="12">NK1-12</strain>
    </source>
</reference>
<evidence type="ECO:0000256" key="2">
    <source>
        <dbReference type="ARBA" id="ARBA00022801"/>
    </source>
</evidence>
<feature type="binding site" evidence="9">
    <location>
        <begin position="13"/>
        <end position="20"/>
    </location>
    <ligand>
        <name>ATP</name>
        <dbReference type="ChEBI" id="CHEBI:30616"/>
    </ligand>
</feature>
<dbReference type="EC" id="5.6.2.4" evidence="7"/>
<keyword evidence="3 9" id="KW-0347">Helicase</keyword>
<dbReference type="EMBL" id="CP053586">
    <property type="protein sequence ID" value="WNZ26473.1"/>
    <property type="molecule type" value="Genomic_DNA"/>
</dbReference>
<gene>
    <name evidence="12" type="ORF">HJG54_06960</name>
</gene>
<evidence type="ECO:0000256" key="4">
    <source>
        <dbReference type="ARBA" id="ARBA00022840"/>
    </source>
</evidence>
<dbReference type="AlphaFoldDB" id="A0AA96WJD4"/>
<keyword evidence="2 9" id="KW-0378">Hydrolase</keyword>
<feature type="domain" description="UvrD-like helicase C-terminal" evidence="11">
    <location>
        <begin position="385"/>
        <end position="658"/>
    </location>
</feature>
<dbReference type="GO" id="GO:0003677">
    <property type="term" value="F:DNA binding"/>
    <property type="evidence" value="ECO:0007669"/>
    <property type="project" value="InterPro"/>
</dbReference>
<dbReference type="GO" id="GO:0033202">
    <property type="term" value="C:DNA helicase complex"/>
    <property type="evidence" value="ECO:0007669"/>
    <property type="project" value="TreeGrafter"/>
</dbReference>
<evidence type="ECO:0000256" key="7">
    <source>
        <dbReference type="ARBA" id="ARBA00034808"/>
    </source>
</evidence>
<dbReference type="GO" id="GO:0005829">
    <property type="term" value="C:cytosol"/>
    <property type="evidence" value="ECO:0007669"/>
    <property type="project" value="TreeGrafter"/>
</dbReference>
<dbReference type="GO" id="GO:0000725">
    <property type="term" value="P:recombinational repair"/>
    <property type="evidence" value="ECO:0007669"/>
    <property type="project" value="TreeGrafter"/>
</dbReference>
<comment type="catalytic activity">
    <reaction evidence="8">
        <text>ATP + H2O = ADP + phosphate + H(+)</text>
        <dbReference type="Rhea" id="RHEA:13065"/>
        <dbReference type="ChEBI" id="CHEBI:15377"/>
        <dbReference type="ChEBI" id="CHEBI:15378"/>
        <dbReference type="ChEBI" id="CHEBI:30616"/>
        <dbReference type="ChEBI" id="CHEBI:43474"/>
        <dbReference type="ChEBI" id="CHEBI:456216"/>
        <dbReference type="EC" id="5.6.2.4"/>
    </reaction>
</comment>
<dbReference type="GO" id="GO:0043138">
    <property type="term" value="F:3'-5' DNA helicase activity"/>
    <property type="evidence" value="ECO:0007669"/>
    <property type="project" value="UniProtKB-EC"/>
</dbReference>
<evidence type="ECO:0000256" key="1">
    <source>
        <dbReference type="ARBA" id="ARBA00022741"/>
    </source>
</evidence>
<dbReference type="GO" id="GO:0016787">
    <property type="term" value="F:hydrolase activity"/>
    <property type="evidence" value="ECO:0007669"/>
    <property type="project" value="UniProtKB-UniRule"/>
</dbReference>
<keyword evidence="5" id="KW-0413">Isomerase</keyword>
<comment type="catalytic activity">
    <reaction evidence="6">
        <text>Couples ATP hydrolysis with the unwinding of duplex DNA by translocating in the 3'-5' direction.</text>
        <dbReference type="EC" id="5.6.2.4"/>
    </reaction>
</comment>
<dbReference type="Pfam" id="PF00580">
    <property type="entry name" value="UvrD-helicase"/>
    <property type="match status" value="1"/>
</dbReference>
<dbReference type="InterPro" id="IPR027417">
    <property type="entry name" value="P-loop_NTPase"/>
</dbReference>
<proteinExistence type="predicted"/>